<protein>
    <recommendedName>
        <fullName evidence="7">IRS-type PTB domain-containing protein</fullName>
    </recommendedName>
</protein>
<dbReference type="CDD" id="cd01202">
    <property type="entry name" value="PTB_FRS2"/>
    <property type="match status" value="1"/>
</dbReference>
<comment type="subcellular location">
    <subcellularLocation>
        <location evidence="1">Membrane</location>
    </subcellularLocation>
</comment>
<dbReference type="InterPro" id="IPR011993">
    <property type="entry name" value="PH-like_dom_sf"/>
</dbReference>
<evidence type="ECO:0000259" key="7">
    <source>
        <dbReference type="PROSITE" id="PS51064"/>
    </source>
</evidence>
<dbReference type="Gene3D" id="2.30.29.30">
    <property type="entry name" value="Pleckstrin-homology domain (PH domain)/Phosphotyrosine-binding domain (PTB)"/>
    <property type="match status" value="1"/>
</dbReference>
<dbReference type="Proteomes" id="UP000037510">
    <property type="component" value="Unassembled WGS sequence"/>
</dbReference>
<dbReference type="PROSITE" id="PS51064">
    <property type="entry name" value="IRS_PTB"/>
    <property type="match status" value="1"/>
</dbReference>
<dbReference type="PANTHER" id="PTHR21258">
    <property type="entry name" value="DOCKING PROTEIN RELATED"/>
    <property type="match status" value="1"/>
</dbReference>
<evidence type="ECO:0000256" key="5">
    <source>
        <dbReference type="ARBA" id="ARBA00023288"/>
    </source>
</evidence>
<accession>A0A0L7L896</accession>
<evidence type="ECO:0000256" key="3">
    <source>
        <dbReference type="ARBA" id="ARBA00022707"/>
    </source>
</evidence>
<evidence type="ECO:0000256" key="2">
    <source>
        <dbReference type="ARBA" id="ARBA00022553"/>
    </source>
</evidence>
<evidence type="ECO:0000256" key="1">
    <source>
        <dbReference type="ARBA" id="ARBA00004370"/>
    </source>
</evidence>
<feature type="compositionally biased region" description="Polar residues" evidence="6">
    <location>
        <begin position="148"/>
        <end position="157"/>
    </location>
</feature>
<dbReference type="AlphaFoldDB" id="A0A0L7L896"/>
<feature type="compositionally biased region" description="Low complexity" evidence="6">
    <location>
        <begin position="271"/>
        <end position="283"/>
    </location>
</feature>
<dbReference type="GO" id="GO:0016020">
    <property type="term" value="C:membrane"/>
    <property type="evidence" value="ECO:0007669"/>
    <property type="project" value="UniProtKB-SubCell"/>
</dbReference>
<keyword evidence="4" id="KW-0472">Membrane</keyword>
<evidence type="ECO:0000256" key="4">
    <source>
        <dbReference type="ARBA" id="ARBA00023136"/>
    </source>
</evidence>
<keyword evidence="5" id="KW-0449">Lipoprotein</keyword>
<evidence type="ECO:0000313" key="8">
    <source>
        <dbReference type="EMBL" id="KOB71575.1"/>
    </source>
</evidence>
<organism evidence="8 9">
    <name type="scientific">Operophtera brumata</name>
    <name type="common">Winter moth</name>
    <name type="synonym">Phalaena brumata</name>
    <dbReference type="NCBI Taxonomy" id="104452"/>
    <lineage>
        <taxon>Eukaryota</taxon>
        <taxon>Metazoa</taxon>
        <taxon>Ecdysozoa</taxon>
        <taxon>Arthropoda</taxon>
        <taxon>Hexapoda</taxon>
        <taxon>Insecta</taxon>
        <taxon>Pterygota</taxon>
        <taxon>Neoptera</taxon>
        <taxon>Endopterygota</taxon>
        <taxon>Lepidoptera</taxon>
        <taxon>Glossata</taxon>
        <taxon>Ditrysia</taxon>
        <taxon>Geometroidea</taxon>
        <taxon>Geometridae</taxon>
        <taxon>Larentiinae</taxon>
        <taxon>Operophtera</taxon>
    </lineage>
</organism>
<dbReference type="InterPro" id="IPR038742">
    <property type="entry name" value="FRS2_PTB"/>
</dbReference>
<feature type="region of interest" description="Disordered" evidence="6">
    <location>
        <begin position="261"/>
        <end position="287"/>
    </location>
</feature>
<dbReference type="GO" id="GO:0005104">
    <property type="term" value="F:fibroblast growth factor receptor binding"/>
    <property type="evidence" value="ECO:0007669"/>
    <property type="project" value="TreeGrafter"/>
</dbReference>
<keyword evidence="2" id="KW-0597">Phosphoprotein</keyword>
<dbReference type="GO" id="GO:0005068">
    <property type="term" value="F:transmembrane receptor protein tyrosine kinase adaptor activity"/>
    <property type="evidence" value="ECO:0007669"/>
    <property type="project" value="TreeGrafter"/>
</dbReference>
<dbReference type="GO" id="GO:0005737">
    <property type="term" value="C:cytoplasm"/>
    <property type="evidence" value="ECO:0007669"/>
    <property type="project" value="TreeGrafter"/>
</dbReference>
<dbReference type="PANTHER" id="PTHR21258:SF55">
    <property type="entry name" value="FI23523P1"/>
    <property type="match status" value="1"/>
</dbReference>
<dbReference type="SMART" id="SM00310">
    <property type="entry name" value="PTBI"/>
    <property type="match status" value="1"/>
</dbReference>
<reference evidence="8 9" key="1">
    <citation type="journal article" date="2015" name="Genome Biol. Evol.">
        <title>The genome of winter moth (Operophtera brumata) provides a genomic perspective on sexual dimorphism and phenology.</title>
        <authorList>
            <person name="Derks M.F."/>
            <person name="Smit S."/>
            <person name="Salis L."/>
            <person name="Schijlen E."/>
            <person name="Bossers A."/>
            <person name="Mateman C."/>
            <person name="Pijl A.S."/>
            <person name="de Ridder D."/>
            <person name="Groenen M.A."/>
            <person name="Visser M.E."/>
            <person name="Megens H.J."/>
        </authorList>
    </citation>
    <scope>NUCLEOTIDE SEQUENCE [LARGE SCALE GENOMIC DNA]</scope>
    <source>
        <strain evidence="8">WM2013NL</strain>
        <tissue evidence="8">Head and thorax</tissue>
    </source>
</reference>
<dbReference type="STRING" id="104452.A0A0L7L896"/>
<dbReference type="SMART" id="SM01244">
    <property type="entry name" value="IRS"/>
    <property type="match status" value="1"/>
</dbReference>
<dbReference type="InterPro" id="IPR050996">
    <property type="entry name" value="Docking_Protein_DOK"/>
</dbReference>
<keyword evidence="3" id="KW-0519">Myristate</keyword>
<feature type="region of interest" description="Disordered" evidence="6">
    <location>
        <begin position="136"/>
        <end position="164"/>
    </location>
</feature>
<keyword evidence="9" id="KW-1185">Reference proteome</keyword>
<comment type="caution">
    <text evidence="8">The sequence shown here is derived from an EMBL/GenBank/DDBJ whole genome shotgun (WGS) entry which is preliminary data.</text>
</comment>
<dbReference type="Pfam" id="PF02174">
    <property type="entry name" value="IRS"/>
    <property type="match status" value="1"/>
</dbReference>
<gene>
    <name evidence="8" type="ORF">OBRU01_13481</name>
</gene>
<dbReference type="InterPro" id="IPR002404">
    <property type="entry name" value="IRS_PTB"/>
</dbReference>
<dbReference type="SUPFAM" id="SSF50729">
    <property type="entry name" value="PH domain-like"/>
    <property type="match status" value="1"/>
</dbReference>
<proteinExistence type="predicted"/>
<sequence>MGCLNSKKESSDLHPNVFRVVNIDEHGVDLCSGQLEITDINIVLYREGRESTVWPLHSLRRYGFEGEIFSFESGRRCETGEGIYAFKCRRAPLLFRALQSQIQLRNVIHDSAPYPVSRLNPSPQGRQTLQASVVHRSSIDNGPPDSLRTVTNGNLSANGPAAGERNANQTLRSLSSADILEVMPLYPRSQTSNNHASNVYQLRDFKREHNNNQGDLTTDPVHVYTNAFNRDLAMLRNTFRQEAGLFQIRDDEDESYLKSRYANGNIANNQPKSPLSPTPSSTSEHYAQLSLEQQETARYYINIKLTDKNSQDLKRNEITPSTPPTPGGKQVEYCNLSLVPKQEVNTYANLSLGELGDSFKSGKQVQSFFTDHNQKFSESDTFTSMSPVEELEVNYAVLDIDSNKEAVKVTREIVSPPSQTYSSPKNESIASCSSQRLSYLVSQCSVDKTSSSNESAPIAKNGYTTIDFDKTVALTSVAADADVDCEGPRKTRHNSCNIVCGSPNSGERNKNNN</sequence>
<evidence type="ECO:0000256" key="6">
    <source>
        <dbReference type="SAM" id="MobiDB-lite"/>
    </source>
</evidence>
<name>A0A0L7L896_OPEBR</name>
<dbReference type="EMBL" id="JTDY01002364">
    <property type="protein sequence ID" value="KOB71575.1"/>
    <property type="molecule type" value="Genomic_DNA"/>
</dbReference>
<evidence type="ECO:0000313" key="9">
    <source>
        <dbReference type="Proteomes" id="UP000037510"/>
    </source>
</evidence>
<feature type="domain" description="IRS-type PTB" evidence="7">
    <location>
        <begin position="10"/>
        <end position="112"/>
    </location>
</feature>
<dbReference type="GO" id="GO:0008543">
    <property type="term" value="P:fibroblast growth factor receptor signaling pathway"/>
    <property type="evidence" value="ECO:0007669"/>
    <property type="project" value="TreeGrafter"/>
</dbReference>